<keyword evidence="2" id="KW-1185">Reference proteome</keyword>
<dbReference type="Proteomes" id="UP001212841">
    <property type="component" value="Unassembled WGS sequence"/>
</dbReference>
<evidence type="ECO:0000313" key="1">
    <source>
        <dbReference type="EMBL" id="KAJ3045629.1"/>
    </source>
</evidence>
<comment type="caution">
    <text evidence="1">The sequence shown here is derived from an EMBL/GenBank/DDBJ whole genome shotgun (WGS) entry which is preliminary data.</text>
</comment>
<gene>
    <name evidence="1" type="ORF">HK097_001138</name>
</gene>
<sequence>MALSFLPPTKPSCHPLTLLNTHGADTASHHPLVAAVSASAVFPTPPISPAAEKPLNALLEKAVVEGGDGMLAPVARNGAGGGGVGTAITIEPFIQQTRLGGIFVREEDAVKLGLKRVGDCETYYGTCTRFTPVTVVIFNHHRLIQNVFALPTAFENTKYHDGVCGIDTLLELGFSVMVDRGMVYLTDPENSEYGGRM</sequence>
<proteinExistence type="predicted"/>
<accession>A0AAD5SCQ1</accession>
<dbReference type="EMBL" id="JADGJD010001218">
    <property type="protein sequence ID" value="KAJ3045629.1"/>
    <property type="molecule type" value="Genomic_DNA"/>
</dbReference>
<dbReference type="AlphaFoldDB" id="A0AAD5SCQ1"/>
<organism evidence="1 2">
    <name type="scientific">Rhizophlyctis rosea</name>
    <dbReference type="NCBI Taxonomy" id="64517"/>
    <lineage>
        <taxon>Eukaryota</taxon>
        <taxon>Fungi</taxon>
        <taxon>Fungi incertae sedis</taxon>
        <taxon>Chytridiomycota</taxon>
        <taxon>Chytridiomycota incertae sedis</taxon>
        <taxon>Chytridiomycetes</taxon>
        <taxon>Rhizophlyctidales</taxon>
        <taxon>Rhizophlyctidaceae</taxon>
        <taxon>Rhizophlyctis</taxon>
    </lineage>
</organism>
<name>A0AAD5SCQ1_9FUNG</name>
<protein>
    <submittedName>
        <fullName evidence="1">Uncharacterized protein</fullName>
    </submittedName>
</protein>
<reference evidence="1" key="1">
    <citation type="submission" date="2020-05" db="EMBL/GenBank/DDBJ databases">
        <title>Phylogenomic resolution of chytrid fungi.</title>
        <authorList>
            <person name="Stajich J.E."/>
            <person name="Amses K."/>
            <person name="Simmons R."/>
            <person name="Seto K."/>
            <person name="Myers J."/>
            <person name="Bonds A."/>
            <person name="Quandt C.A."/>
            <person name="Barry K."/>
            <person name="Liu P."/>
            <person name="Grigoriev I."/>
            <person name="Longcore J.E."/>
            <person name="James T.Y."/>
        </authorList>
    </citation>
    <scope>NUCLEOTIDE SEQUENCE</scope>
    <source>
        <strain evidence="1">JEL0318</strain>
    </source>
</reference>
<evidence type="ECO:0000313" key="2">
    <source>
        <dbReference type="Proteomes" id="UP001212841"/>
    </source>
</evidence>